<protein>
    <recommendedName>
        <fullName evidence="4 5">Flagellar hook-basal body complex protein FliE</fullName>
    </recommendedName>
</protein>
<evidence type="ECO:0000256" key="1">
    <source>
        <dbReference type="ARBA" id="ARBA00004117"/>
    </source>
</evidence>
<evidence type="ECO:0000256" key="2">
    <source>
        <dbReference type="ARBA" id="ARBA00009272"/>
    </source>
</evidence>
<dbReference type="HAMAP" id="MF_00724">
    <property type="entry name" value="FliE"/>
    <property type="match status" value="1"/>
</dbReference>
<keyword evidence="6" id="KW-0966">Cell projection</keyword>
<dbReference type="Proteomes" id="UP000238415">
    <property type="component" value="Unassembled WGS sequence"/>
</dbReference>
<name>A0A2T0AN20_9FIRM</name>
<dbReference type="EMBL" id="PVXM01000049">
    <property type="protein sequence ID" value="PRR70270.1"/>
    <property type="molecule type" value="Genomic_DNA"/>
</dbReference>
<reference evidence="6 7" key="1">
    <citation type="submission" date="2018-03" db="EMBL/GenBank/DDBJ databases">
        <title>Genome sequence of Moorella humiferrea DSM 23265.</title>
        <authorList>
            <person name="Poehlein A."/>
            <person name="Daniel R."/>
        </authorList>
    </citation>
    <scope>NUCLEOTIDE SEQUENCE [LARGE SCALE GENOMIC DNA]</scope>
    <source>
        <strain evidence="6 7">DSM 23265</strain>
    </source>
</reference>
<dbReference type="GO" id="GO:0009425">
    <property type="term" value="C:bacterial-type flagellum basal body"/>
    <property type="evidence" value="ECO:0007669"/>
    <property type="project" value="UniProtKB-SubCell"/>
</dbReference>
<dbReference type="NCBIfam" id="TIGR00205">
    <property type="entry name" value="fliE"/>
    <property type="match status" value="1"/>
</dbReference>
<evidence type="ECO:0000313" key="6">
    <source>
        <dbReference type="EMBL" id="PRR70270.1"/>
    </source>
</evidence>
<dbReference type="PRINTS" id="PR01006">
    <property type="entry name" value="FLGHOOKFLIE"/>
</dbReference>
<keyword evidence="6" id="KW-0969">Cilium</keyword>
<dbReference type="PANTHER" id="PTHR34653:SF1">
    <property type="entry name" value="FLAGELLAR HOOK-BASAL BODY COMPLEX PROTEIN FLIE"/>
    <property type="match status" value="1"/>
</dbReference>
<sequence length="102" mass="11220">MLLAPTSLLTPAPLQEIGRSTAQQNTAAPAESFGALLKEKLNEISALQQQADVLTQEYLAGRVEDVHEVMLALEQANLSLQLAVQVRNKVVEAYQEISRMQF</sequence>
<evidence type="ECO:0000256" key="4">
    <source>
        <dbReference type="HAMAP-Rule" id="MF_00724"/>
    </source>
</evidence>
<dbReference type="GO" id="GO:0071973">
    <property type="term" value="P:bacterial-type flagellum-dependent cell motility"/>
    <property type="evidence" value="ECO:0007669"/>
    <property type="project" value="InterPro"/>
</dbReference>
<dbReference type="Pfam" id="PF02049">
    <property type="entry name" value="FliE"/>
    <property type="match status" value="1"/>
</dbReference>
<accession>A0A2T0AN20</accession>
<comment type="subcellular location">
    <subcellularLocation>
        <location evidence="1 4">Bacterial flagellum basal body</location>
    </subcellularLocation>
</comment>
<gene>
    <name evidence="4 6" type="primary">fliE</name>
    <name evidence="6" type="ORF">MOHU_20610</name>
</gene>
<dbReference type="GO" id="GO:0003774">
    <property type="term" value="F:cytoskeletal motor activity"/>
    <property type="evidence" value="ECO:0007669"/>
    <property type="project" value="InterPro"/>
</dbReference>
<comment type="similarity">
    <text evidence="2 4">Belongs to the FliE family.</text>
</comment>
<evidence type="ECO:0000256" key="3">
    <source>
        <dbReference type="ARBA" id="ARBA00023143"/>
    </source>
</evidence>
<evidence type="ECO:0000256" key="5">
    <source>
        <dbReference type="NCBIfam" id="TIGR00205"/>
    </source>
</evidence>
<organism evidence="6 7">
    <name type="scientific">Neomoorella humiferrea</name>
    <dbReference type="NCBI Taxonomy" id="676965"/>
    <lineage>
        <taxon>Bacteria</taxon>
        <taxon>Bacillati</taxon>
        <taxon>Bacillota</taxon>
        <taxon>Clostridia</taxon>
        <taxon>Neomoorellales</taxon>
        <taxon>Neomoorellaceae</taxon>
        <taxon>Neomoorella</taxon>
    </lineage>
</organism>
<keyword evidence="6" id="KW-0282">Flagellum</keyword>
<proteinExistence type="inferred from homology"/>
<dbReference type="RefSeq" id="WP_106005981.1">
    <property type="nucleotide sequence ID" value="NZ_CP136418.1"/>
</dbReference>
<evidence type="ECO:0000313" key="7">
    <source>
        <dbReference type="Proteomes" id="UP000238415"/>
    </source>
</evidence>
<keyword evidence="7" id="KW-1185">Reference proteome</keyword>
<dbReference type="OrthoDB" id="9812413at2"/>
<keyword evidence="3 4" id="KW-0975">Bacterial flagellum</keyword>
<dbReference type="InterPro" id="IPR001624">
    <property type="entry name" value="FliE"/>
</dbReference>
<dbReference type="GO" id="GO:0005198">
    <property type="term" value="F:structural molecule activity"/>
    <property type="evidence" value="ECO:0007669"/>
    <property type="project" value="UniProtKB-UniRule"/>
</dbReference>
<dbReference type="AlphaFoldDB" id="A0A2T0AN20"/>
<comment type="caution">
    <text evidence="6">The sequence shown here is derived from an EMBL/GenBank/DDBJ whole genome shotgun (WGS) entry which is preliminary data.</text>
</comment>
<dbReference type="PANTHER" id="PTHR34653">
    <property type="match status" value="1"/>
</dbReference>